<dbReference type="AlphaFoldDB" id="A0A9P0G5A0"/>
<protein>
    <submittedName>
        <fullName evidence="3">Uncharacterized protein</fullName>
    </submittedName>
</protein>
<evidence type="ECO:0000313" key="4">
    <source>
        <dbReference type="Proteomes" id="UP001153636"/>
    </source>
</evidence>
<name>A0A9P0G5A0_9CUCU</name>
<gene>
    <name evidence="3" type="ORF">PSYICH_LOCUS3681</name>
</gene>
<sequence length="126" mass="14588">MMFKITNSALDQTADSVVKIEYGPYEAHGVITHRAQRLYGLIKHLTDLGFEIEIRQMNLLNRLEIIMYKRKIFQCNITNMKFNMISEYDPVCLRAVAAVKEAASRMKPIDENSEQETEKNDESNTN</sequence>
<dbReference type="Proteomes" id="UP001153636">
    <property type="component" value="Chromosome 13"/>
</dbReference>
<dbReference type="InterPro" id="IPR027885">
    <property type="entry name" value="UPF0728"/>
</dbReference>
<feature type="region of interest" description="Disordered" evidence="2">
    <location>
        <begin position="106"/>
        <end position="126"/>
    </location>
</feature>
<reference evidence="3" key="1">
    <citation type="submission" date="2022-01" db="EMBL/GenBank/DDBJ databases">
        <authorList>
            <person name="King R."/>
        </authorList>
    </citation>
    <scope>NUCLEOTIDE SEQUENCE</scope>
</reference>
<dbReference type="OrthoDB" id="10003460at2759"/>
<dbReference type="Pfam" id="PF15092">
    <property type="entry name" value="UPF0728"/>
    <property type="match status" value="1"/>
</dbReference>
<organism evidence="3 4">
    <name type="scientific">Psylliodes chrysocephalus</name>
    <dbReference type="NCBI Taxonomy" id="3402493"/>
    <lineage>
        <taxon>Eukaryota</taxon>
        <taxon>Metazoa</taxon>
        <taxon>Ecdysozoa</taxon>
        <taxon>Arthropoda</taxon>
        <taxon>Hexapoda</taxon>
        <taxon>Insecta</taxon>
        <taxon>Pterygota</taxon>
        <taxon>Neoptera</taxon>
        <taxon>Endopterygota</taxon>
        <taxon>Coleoptera</taxon>
        <taxon>Polyphaga</taxon>
        <taxon>Cucujiformia</taxon>
        <taxon>Chrysomeloidea</taxon>
        <taxon>Chrysomelidae</taxon>
        <taxon>Galerucinae</taxon>
        <taxon>Alticini</taxon>
        <taxon>Psylliodes</taxon>
    </lineage>
</organism>
<keyword evidence="4" id="KW-1185">Reference proteome</keyword>
<dbReference type="EMBL" id="OV651825">
    <property type="protein sequence ID" value="CAH1102604.1"/>
    <property type="molecule type" value="Genomic_DNA"/>
</dbReference>
<dbReference type="PANTHER" id="PTHR28448:SF1">
    <property type="entry name" value="UPF0728 PROTEIN C10ORF53"/>
    <property type="match status" value="1"/>
</dbReference>
<comment type="similarity">
    <text evidence="1">Belongs to the UPF0728 family.</text>
</comment>
<accession>A0A9P0G5A0</accession>
<evidence type="ECO:0000256" key="2">
    <source>
        <dbReference type="SAM" id="MobiDB-lite"/>
    </source>
</evidence>
<proteinExistence type="inferred from homology"/>
<evidence type="ECO:0000313" key="3">
    <source>
        <dbReference type="EMBL" id="CAH1102604.1"/>
    </source>
</evidence>
<evidence type="ECO:0000256" key="1">
    <source>
        <dbReference type="ARBA" id="ARBA00009973"/>
    </source>
</evidence>
<dbReference type="PANTHER" id="PTHR28448">
    <property type="entry name" value="UPF0728 PROTEIN C10ORF53"/>
    <property type="match status" value="1"/>
</dbReference>